<dbReference type="EMBL" id="JAPDRL010000065">
    <property type="protein sequence ID" value="KAJ9660473.1"/>
    <property type="molecule type" value="Genomic_DNA"/>
</dbReference>
<feature type="transmembrane region" description="Helical" evidence="1">
    <location>
        <begin position="12"/>
        <end position="34"/>
    </location>
</feature>
<proteinExistence type="predicted"/>
<evidence type="ECO:0000313" key="3">
    <source>
        <dbReference type="Proteomes" id="UP001172684"/>
    </source>
</evidence>
<reference evidence="2" key="1">
    <citation type="submission" date="2022-10" db="EMBL/GenBank/DDBJ databases">
        <title>Culturing micro-colonial fungi from biological soil crusts in the Mojave desert and describing Neophaeococcomyces mojavensis, and introducing the new genera and species Taxawa tesnikishii.</title>
        <authorList>
            <person name="Kurbessoian T."/>
            <person name="Stajich J.E."/>
        </authorList>
    </citation>
    <scope>NUCLEOTIDE SEQUENCE</scope>
    <source>
        <strain evidence="2">TK_1</strain>
    </source>
</reference>
<dbReference type="Proteomes" id="UP001172684">
    <property type="component" value="Unassembled WGS sequence"/>
</dbReference>
<feature type="transmembrane region" description="Helical" evidence="1">
    <location>
        <begin position="216"/>
        <end position="235"/>
    </location>
</feature>
<organism evidence="2 3">
    <name type="scientific">Coniosporium apollinis</name>
    <dbReference type="NCBI Taxonomy" id="61459"/>
    <lineage>
        <taxon>Eukaryota</taxon>
        <taxon>Fungi</taxon>
        <taxon>Dikarya</taxon>
        <taxon>Ascomycota</taxon>
        <taxon>Pezizomycotina</taxon>
        <taxon>Dothideomycetes</taxon>
        <taxon>Dothideomycetes incertae sedis</taxon>
        <taxon>Coniosporium</taxon>
    </lineage>
</organism>
<comment type="caution">
    <text evidence="2">The sequence shown here is derived from an EMBL/GenBank/DDBJ whole genome shotgun (WGS) entry which is preliminary data.</text>
</comment>
<sequence length="272" mass="30671">MLGFFHQSHEKWYSNKGLALPTYVSAFMAWQWMVKSTILRDFAMDVLEDPSGEGVVYWTMAALINVMDWNQFMACEGKVRNVPHLWAYFCLSLILPISFTQNYFFLAVLLGQLDAPGKEPSELNSAITPTRESMDPTELRYFLCTVLFNLYLMVLGLRPQRSFVPLSIAFRLILLVPLFIEIPNGYPAIRTGIPSIKGINSSRPLSDSFGVLRKDFVTFTTIMMATLLTMALAYMPVALFMDVPRVFGSVNVNPAIRAVGYDFLISMASNIA</sequence>
<feature type="transmembrane region" description="Helical" evidence="1">
    <location>
        <begin position="85"/>
        <end position="110"/>
    </location>
</feature>
<gene>
    <name evidence="2" type="ORF">H2201_006895</name>
</gene>
<keyword evidence="3" id="KW-1185">Reference proteome</keyword>
<evidence type="ECO:0000256" key="1">
    <source>
        <dbReference type="SAM" id="Phobius"/>
    </source>
</evidence>
<feature type="transmembrane region" description="Helical" evidence="1">
    <location>
        <begin position="163"/>
        <end position="180"/>
    </location>
</feature>
<keyword evidence="1" id="KW-0812">Transmembrane</keyword>
<keyword evidence="1" id="KW-1133">Transmembrane helix</keyword>
<feature type="transmembrane region" description="Helical" evidence="1">
    <location>
        <begin position="54"/>
        <end position="73"/>
    </location>
</feature>
<keyword evidence="1" id="KW-0472">Membrane</keyword>
<name>A0ABQ9NMZ5_9PEZI</name>
<evidence type="ECO:0008006" key="4">
    <source>
        <dbReference type="Google" id="ProtNLM"/>
    </source>
</evidence>
<accession>A0ABQ9NMZ5</accession>
<evidence type="ECO:0000313" key="2">
    <source>
        <dbReference type="EMBL" id="KAJ9660473.1"/>
    </source>
</evidence>
<feature type="transmembrane region" description="Helical" evidence="1">
    <location>
        <begin position="139"/>
        <end position="156"/>
    </location>
</feature>
<protein>
    <recommendedName>
        <fullName evidence="4">Alpha-1,3-glucosyltransferase</fullName>
    </recommendedName>
</protein>